<reference evidence="1 2" key="1">
    <citation type="journal article" date="2012" name="PLoS ONE">
        <title>Sequence and analysis of the genome of the pathogenic yeast Candida orthopsilosis.</title>
        <authorList>
            <person name="Riccombeni A."/>
            <person name="Vidanes G."/>
            <person name="Proux-Wera E."/>
            <person name="Wolfe K.H."/>
            <person name="Butler G."/>
        </authorList>
    </citation>
    <scope>NUCLEOTIDE SEQUENCE [LARGE SCALE GENOMIC DNA]</scope>
    <source>
        <strain evidence="1 2">Co 90-125</strain>
    </source>
</reference>
<dbReference type="GeneID" id="14539013"/>
<dbReference type="OrthoDB" id="4027971at2759"/>
<keyword evidence="2" id="KW-1185">Reference proteome</keyword>
<dbReference type="Proteomes" id="UP000005018">
    <property type="component" value="Chromosome 2"/>
</dbReference>
<evidence type="ECO:0000313" key="2">
    <source>
        <dbReference type="Proteomes" id="UP000005018"/>
    </source>
</evidence>
<dbReference type="RefSeq" id="XP_003868068.1">
    <property type="nucleotide sequence ID" value="XM_003868020.1"/>
</dbReference>
<dbReference type="HOGENOM" id="CLU_1517679_0_0_1"/>
<protein>
    <submittedName>
        <fullName evidence="1">Uncharacterized protein</fullName>
    </submittedName>
</protein>
<name>H8X0C1_CANO9</name>
<dbReference type="KEGG" id="cot:CORT_0B09290"/>
<proteinExistence type="predicted"/>
<organism evidence="1 2">
    <name type="scientific">Candida orthopsilosis (strain 90-125)</name>
    <name type="common">Yeast</name>
    <dbReference type="NCBI Taxonomy" id="1136231"/>
    <lineage>
        <taxon>Eukaryota</taxon>
        <taxon>Fungi</taxon>
        <taxon>Dikarya</taxon>
        <taxon>Ascomycota</taxon>
        <taxon>Saccharomycotina</taxon>
        <taxon>Pichiomycetes</taxon>
        <taxon>Debaryomycetaceae</taxon>
        <taxon>Candida/Lodderomyces clade</taxon>
        <taxon>Candida</taxon>
    </lineage>
</organism>
<accession>H8X0C1</accession>
<dbReference type="EMBL" id="HE681720">
    <property type="protein sequence ID" value="CCG22633.1"/>
    <property type="molecule type" value="Genomic_DNA"/>
</dbReference>
<gene>
    <name evidence="1" type="ORF">CORT_0B09290</name>
</gene>
<sequence>MKIQVERFCRSLLSLPPFSLPPVDMISCIEGPWASQFARTFLFPIIMFVNAQVNSRFKAQLLQERLVSIEKYNKRIQKRPDYCVREPKLQEAKGNSEAARNDPKAGEDILEAVKADALWVGEVKLGHLGTFYAQRHCRHVRISKKILASMCLYQIRIAFLISPNVIEKIEYNSIEYM</sequence>
<dbReference type="AlphaFoldDB" id="H8X0C1"/>
<evidence type="ECO:0000313" key="1">
    <source>
        <dbReference type="EMBL" id="CCG22633.1"/>
    </source>
</evidence>